<dbReference type="HOGENOM" id="CLU_3005323_0_0_4"/>
<gene>
    <name evidence="1" type="ordered locus">BURPS1106A_A1850</name>
</gene>
<reference evidence="2" key="1">
    <citation type="submission" date="2007-02" db="EMBL/GenBank/DDBJ databases">
        <authorList>
            <person name="DeShazer D."/>
            <person name="Woods D.E."/>
            <person name="Nierman W.C."/>
        </authorList>
    </citation>
    <scope>NUCLEOTIDE SEQUENCE [LARGE SCALE GENOMIC DNA]</scope>
    <source>
        <strain evidence="2">1106a</strain>
    </source>
</reference>
<dbReference type="KEGG" id="bpl:BURPS1106A_A1850"/>
<dbReference type="EMBL" id="CP000573">
    <property type="protein sequence ID" value="ABN92872.1"/>
    <property type="molecule type" value="Genomic_DNA"/>
</dbReference>
<dbReference type="Proteomes" id="UP000006738">
    <property type="component" value="Chromosome II"/>
</dbReference>
<accession>A3P6C4</accession>
<protein>
    <submittedName>
        <fullName evidence="1">Uncharacterized protein</fullName>
    </submittedName>
</protein>
<proteinExistence type="predicted"/>
<dbReference type="AlphaFoldDB" id="A3P6C4"/>
<evidence type="ECO:0000313" key="1">
    <source>
        <dbReference type="EMBL" id="ABN92872.1"/>
    </source>
</evidence>
<evidence type="ECO:0000313" key="2">
    <source>
        <dbReference type="Proteomes" id="UP000006738"/>
    </source>
</evidence>
<name>A3P6C4_BURP0</name>
<sequence>MLRGAASMRAVRRCRRPIRSGGHAPRSFAKIIQIRAALDAFASICCASSGGGGCRV</sequence>
<organism evidence="1 2">
    <name type="scientific">Burkholderia pseudomallei (strain 1106a)</name>
    <dbReference type="NCBI Taxonomy" id="357348"/>
    <lineage>
        <taxon>Bacteria</taxon>
        <taxon>Pseudomonadati</taxon>
        <taxon>Pseudomonadota</taxon>
        <taxon>Betaproteobacteria</taxon>
        <taxon>Burkholderiales</taxon>
        <taxon>Burkholderiaceae</taxon>
        <taxon>Burkholderia</taxon>
        <taxon>pseudomallei group</taxon>
    </lineage>
</organism>